<comment type="caution">
    <text evidence="2">The sequence shown here is derived from an EMBL/GenBank/DDBJ whole genome shotgun (WGS) entry which is preliminary data.</text>
</comment>
<evidence type="ECO:0000313" key="3">
    <source>
        <dbReference type="Proteomes" id="UP001265746"/>
    </source>
</evidence>
<reference evidence="2" key="1">
    <citation type="submission" date="2023-06" db="EMBL/GenBank/DDBJ databases">
        <authorList>
            <person name="Noh H."/>
        </authorList>
    </citation>
    <scope>NUCLEOTIDE SEQUENCE</scope>
    <source>
        <strain evidence="2">DUCC20226</strain>
    </source>
</reference>
<organism evidence="2 3">
    <name type="scientific">Phomopsis amygdali</name>
    <name type="common">Fusicoccum amygdali</name>
    <dbReference type="NCBI Taxonomy" id="1214568"/>
    <lineage>
        <taxon>Eukaryota</taxon>
        <taxon>Fungi</taxon>
        <taxon>Dikarya</taxon>
        <taxon>Ascomycota</taxon>
        <taxon>Pezizomycotina</taxon>
        <taxon>Sordariomycetes</taxon>
        <taxon>Sordariomycetidae</taxon>
        <taxon>Diaporthales</taxon>
        <taxon>Diaporthaceae</taxon>
        <taxon>Diaporthe</taxon>
    </lineage>
</organism>
<feature type="compositionally biased region" description="Polar residues" evidence="1">
    <location>
        <begin position="1"/>
        <end position="16"/>
    </location>
</feature>
<gene>
    <name evidence="2" type="ORF">N8I77_001131</name>
</gene>
<dbReference type="Proteomes" id="UP001265746">
    <property type="component" value="Unassembled WGS sequence"/>
</dbReference>
<feature type="region of interest" description="Disordered" evidence="1">
    <location>
        <begin position="65"/>
        <end position="120"/>
    </location>
</feature>
<sequence length="407" mass="46155">MELNPSINVSKHNSMSAEMASRPRLSPVPPLVGRLTPCQRQERDCRRESKASSFVQEHGAFRACASSRPEHARSNNTPTYTGQQFDQPNACGFPGGSPSSRAVLPPLTPEAQSPNGNKGGNGLALLDYQLSTAGGAKKQFSFFDFPPEIRNMIYHCSLYWPDCADLYRSYYRQAATQPRNMRCHRAHLRTPTILLLCRRITDESMPVLKSRWFIIDRLPPCMPPLADGSGGFLRMSNFIGRETLQRLHYIDLRIGLGEGPMGSGWVWSRVLDELLVILSERNAFVHFRLLIRRCNQDDSPMIWTTEIREDLQIRKKIICFQMSNPNIFRPGKITVDTWRVDGHQATLLTCDQGSEADESAWPPRRTYPDRELFPGSIMQFVGALPEAEWSDDETERRLEGDENSISP</sequence>
<dbReference type="EMBL" id="JAUJFL010000001">
    <property type="protein sequence ID" value="KAK2614286.1"/>
    <property type="molecule type" value="Genomic_DNA"/>
</dbReference>
<name>A0AAD9SPV1_PHOAM</name>
<feature type="region of interest" description="Disordered" evidence="1">
    <location>
        <begin position="1"/>
        <end position="34"/>
    </location>
</feature>
<accession>A0AAD9SPV1</accession>
<evidence type="ECO:0000313" key="2">
    <source>
        <dbReference type="EMBL" id="KAK2614286.1"/>
    </source>
</evidence>
<feature type="compositionally biased region" description="Polar residues" evidence="1">
    <location>
        <begin position="74"/>
        <end position="87"/>
    </location>
</feature>
<keyword evidence="3" id="KW-1185">Reference proteome</keyword>
<protein>
    <submittedName>
        <fullName evidence="2">Uncharacterized protein</fullName>
    </submittedName>
</protein>
<dbReference type="AlphaFoldDB" id="A0AAD9SPV1"/>
<evidence type="ECO:0000256" key="1">
    <source>
        <dbReference type="SAM" id="MobiDB-lite"/>
    </source>
</evidence>
<proteinExistence type="predicted"/>
<feature type="region of interest" description="Disordered" evidence="1">
    <location>
        <begin position="388"/>
        <end position="407"/>
    </location>
</feature>